<proteinExistence type="predicted"/>
<dbReference type="InterPro" id="IPR049730">
    <property type="entry name" value="SNF2/RAD54-like_C"/>
</dbReference>
<dbReference type="SMART" id="SM00490">
    <property type="entry name" value="HELICc"/>
    <property type="match status" value="1"/>
</dbReference>
<dbReference type="SUPFAM" id="SSF52540">
    <property type="entry name" value="P-loop containing nucleoside triphosphate hydrolases"/>
    <property type="match status" value="2"/>
</dbReference>
<dbReference type="EMBL" id="JACJJC010000028">
    <property type="protein sequence ID" value="MBM6704937.1"/>
    <property type="molecule type" value="Genomic_DNA"/>
</dbReference>
<evidence type="ECO:0000313" key="9">
    <source>
        <dbReference type="Proteomes" id="UP000715095"/>
    </source>
</evidence>
<dbReference type="InterPro" id="IPR057342">
    <property type="entry name" value="DEXDc_RapA"/>
</dbReference>
<evidence type="ECO:0000259" key="6">
    <source>
        <dbReference type="PROSITE" id="PS51192"/>
    </source>
</evidence>
<dbReference type="PROSITE" id="PS51194">
    <property type="entry name" value="HELICASE_CTER"/>
    <property type="match status" value="1"/>
</dbReference>
<keyword evidence="2" id="KW-0378">Hydrolase</keyword>
<keyword evidence="1" id="KW-0547">Nucleotide-binding</keyword>
<dbReference type="PROSITE" id="PS51192">
    <property type="entry name" value="HELICASE_ATP_BIND_1"/>
    <property type="match status" value="1"/>
</dbReference>
<dbReference type="InterPro" id="IPR014001">
    <property type="entry name" value="Helicase_ATP-bd"/>
</dbReference>
<reference evidence="8 9" key="1">
    <citation type="journal article" date="2021" name="Sci. Rep.">
        <title>The distribution of antibiotic resistance genes in chicken gut microbiota commensals.</title>
        <authorList>
            <person name="Juricova H."/>
            <person name="Matiasovicova J."/>
            <person name="Kubasova T."/>
            <person name="Cejkova D."/>
            <person name="Rychlik I."/>
        </authorList>
    </citation>
    <scope>NUCLEOTIDE SEQUENCE [LARGE SCALE GENOMIC DNA]</scope>
    <source>
        <strain evidence="8 9">An829</strain>
    </source>
</reference>
<gene>
    <name evidence="8" type="ORF">H6A60_10680</name>
</gene>
<dbReference type="GO" id="GO:0004386">
    <property type="term" value="F:helicase activity"/>
    <property type="evidence" value="ECO:0007669"/>
    <property type="project" value="UniProtKB-KW"/>
</dbReference>
<feature type="compositionally biased region" description="Basic and acidic residues" evidence="5">
    <location>
        <begin position="991"/>
        <end position="1003"/>
    </location>
</feature>
<dbReference type="InterPro" id="IPR027417">
    <property type="entry name" value="P-loop_NTPase"/>
</dbReference>
<keyword evidence="4" id="KW-0067">ATP-binding</keyword>
<feature type="region of interest" description="Disordered" evidence="5">
    <location>
        <begin position="991"/>
        <end position="1013"/>
    </location>
</feature>
<evidence type="ECO:0000256" key="3">
    <source>
        <dbReference type="ARBA" id="ARBA00022806"/>
    </source>
</evidence>
<dbReference type="Pfam" id="PF00271">
    <property type="entry name" value="Helicase_C"/>
    <property type="match status" value="1"/>
</dbReference>
<dbReference type="Proteomes" id="UP000715095">
    <property type="component" value="Unassembled WGS sequence"/>
</dbReference>
<dbReference type="InterPro" id="IPR000330">
    <property type="entry name" value="SNF2_N"/>
</dbReference>
<accession>A0ABS2DUW3</accession>
<comment type="caution">
    <text evidence="8">The sequence shown here is derived from an EMBL/GenBank/DDBJ whole genome shotgun (WGS) entry which is preliminary data.</text>
</comment>
<dbReference type="Gene3D" id="3.40.50.10810">
    <property type="entry name" value="Tandem AAA-ATPase domain"/>
    <property type="match status" value="1"/>
</dbReference>
<name>A0ABS2DUW3_9BURK</name>
<keyword evidence="9" id="KW-1185">Reference proteome</keyword>
<dbReference type="RefSeq" id="WP_205104458.1">
    <property type="nucleotide sequence ID" value="NZ_JACJJC010000028.1"/>
</dbReference>
<evidence type="ECO:0000259" key="7">
    <source>
        <dbReference type="PROSITE" id="PS51194"/>
    </source>
</evidence>
<feature type="domain" description="Helicase C-terminal" evidence="7">
    <location>
        <begin position="439"/>
        <end position="626"/>
    </location>
</feature>
<feature type="domain" description="Helicase ATP-binding" evidence="6">
    <location>
        <begin position="125"/>
        <end position="297"/>
    </location>
</feature>
<evidence type="ECO:0000256" key="4">
    <source>
        <dbReference type="ARBA" id="ARBA00022840"/>
    </source>
</evidence>
<dbReference type="SMART" id="SM00487">
    <property type="entry name" value="DEXDc"/>
    <property type="match status" value="1"/>
</dbReference>
<dbReference type="CDD" id="cd18011">
    <property type="entry name" value="DEXDc_RapA"/>
    <property type="match status" value="1"/>
</dbReference>
<evidence type="ECO:0000256" key="1">
    <source>
        <dbReference type="ARBA" id="ARBA00022741"/>
    </source>
</evidence>
<evidence type="ECO:0000313" key="8">
    <source>
        <dbReference type="EMBL" id="MBM6704937.1"/>
    </source>
</evidence>
<dbReference type="InterPro" id="IPR038718">
    <property type="entry name" value="SNF2-like_sf"/>
</dbReference>
<dbReference type="Pfam" id="PF00176">
    <property type="entry name" value="SNF2-rel_dom"/>
    <property type="match status" value="1"/>
</dbReference>
<protein>
    <submittedName>
        <fullName evidence="8">DEAD/DEAH box helicase</fullName>
    </submittedName>
</protein>
<dbReference type="CDD" id="cd18793">
    <property type="entry name" value="SF2_C_SNF"/>
    <property type="match status" value="1"/>
</dbReference>
<sequence length="1013" mass="115144">MTAQLSGAKYAPGMRVLIRDAEWLVKQVDYASNAPKHDPYELTCIGISNIVRGKLSRFISAYEDKIEILRPEETRLVNDNSPKYVKSKLFIESLLRRTPATDAKIHIAQHAAMDVLPYQLKPAQQALEAVRPRILIADAVGIGKTLEAGILVSELIERGRGRRILVLAVKAMLEQFQKEFWNRFSIPLTRLDSDGFNRLLQRIPAGHNPFHYVDKAIISIDTLKKDSKYRDFINKAYWDIILIDEAHNVADRGTNSDRSRLAKRLANRSDALIMLSATPHDGKPESFASLIQMLDPTVIADPSNYTVDDFKDKGLVIRRFKGDIKDEAKGGFLERDIQTIEVSAGDKEEEVYKALHELKFSSIDENHKPGTELFKTTLTKALFSSPAACISTVKNRLKKLEAKQAAKPSTDVANDIESLNAFLQKLEGIKPSDFSKFQALVKLLNGTDGSDFAWNKKDPEDRLVIFTESRETLAFLIDHLPKAIGLKAEKKGSRLKDDQEVVALRGDDSDKDLMDCVERFNKADSPVRLMLATDVASEGLNLHRLCHRLIHFDIPWSLMTFQQRNGRVDRYGQKHQPLIRYMQTLPRDESLKSFGDAHIIELLVKKDENAQKNIADPREFAGTKEEQEARTVAEVQGEAQELPDFDPSDSLTFFFGNTQSDESFDFADASEDEPAVVERSLVFPSDFDFVAAALRFRQNLPKGDGRIQATINIDETKRVIDLTPPIDLDVRLTYLPKEVLPQDRYFHLTDSNEVVQTAIRNAALNPNSTWPTMQLLWELHPVIQWTEDWAIGAFGRHSAPILHLPNRFEENEVWVLLQAGYPNRRGYTPVHDWIAVRVSPEGDVEVKSRRDLMDKVRFDKDLVNVGREVDAAAIEACLPVCVDAAINRIVDKRKTYEAEKKPKLEARIKELDALREKQLSLFDAENLLQDDESRKKLNRSQLKALEKREFIEDSFREANNYVHEVFELGSAPFVQVAAVFCGDMTRFDHFPSRTKSAEREKRKSQYQSQPSLL</sequence>
<evidence type="ECO:0000256" key="5">
    <source>
        <dbReference type="SAM" id="MobiDB-lite"/>
    </source>
</evidence>
<dbReference type="InterPro" id="IPR001650">
    <property type="entry name" value="Helicase_C-like"/>
</dbReference>
<keyword evidence="3 8" id="KW-0347">Helicase</keyword>
<dbReference type="Gene3D" id="3.40.50.300">
    <property type="entry name" value="P-loop containing nucleotide triphosphate hydrolases"/>
    <property type="match status" value="1"/>
</dbReference>
<organism evidence="8 9">
    <name type="scientific">Sutterella massiliensis</name>
    <dbReference type="NCBI Taxonomy" id="1816689"/>
    <lineage>
        <taxon>Bacteria</taxon>
        <taxon>Pseudomonadati</taxon>
        <taxon>Pseudomonadota</taxon>
        <taxon>Betaproteobacteria</taxon>
        <taxon>Burkholderiales</taxon>
        <taxon>Sutterellaceae</taxon>
        <taxon>Sutterella</taxon>
    </lineage>
</organism>
<dbReference type="PANTHER" id="PTHR10799">
    <property type="entry name" value="SNF2/RAD54 HELICASE FAMILY"/>
    <property type="match status" value="1"/>
</dbReference>
<evidence type="ECO:0000256" key="2">
    <source>
        <dbReference type="ARBA" id="ARBA00022801"/>
    </source>
</evidence>